<reference evidence="4" key="1">
    <citation type="submission" date="2015-08" db="EMBL/GenBank/DDBJ databases">
        <title>Genome sequencing project for genomic taxonomy and phylogenomics of Bacillus-like bacteria.</title>
        <authorList>
            <person name="Liu B."/>
            <person name="Wang J."/>
            <person name="Zhu Y."/>
            <person name="Liu G."/>
            <person name="Chen Q."/>
            <person name="Chen Z."/>
            <person name="Lan J."/>
            <person name="Che J."/>
            <person name="Ge C."/>
            <person name="Shi H."/>
            <person name="Pan Z."/>
            <person name="Liu X."/>
        </authorList>
    </citation>
    <scope>NUCLEOTIDE SEQUENCE [LARGE SCALE GENOMIC DNA]</scope>
    <source>
        <strain evidence="4">FJAT-22460</strain>
    </source>
</reference>
<dbReference type="Proteomes" id="UP000036932">
    <property type="component" value="Unassembled WGS sequence"/>
</dbReference>
<dbReference type="PANTHER" id="PTHR38600">
    <property type="entry name" value="TRANSCRIPTIONAL REGULATORY PROTEIN"/>
    <property type="match status" value="1"/>
</dbReference>
<dbReference type="GO" id="GO:0003700">
    <property type="term" value="F:DNA-binding transcription factor activity"/>
    <property type="evidence" value="ECO:0007669"/>
    <property type="project" value="InterPro"/>
</dbReference>
<dbReference type="InterPro" id="IPR036390">
    <property type="entry name" value="WH_DNA-bd_sf"/>
</dbReference>
<dbReference type="InterPro" id="IPR036388">
    <property type="entry name" value="WH-like_DNA-bd_sf"/>
</dbReference>
<protein>
    <submittedName>
        <fullName evidence="3">Transcriptional regulator</fullName>
    </submittedName>
</protein>
<evidence type="ECO:0000259" key="2">
    <source>
        <dbReference type="SMART" id="SM00418"/>
    </source>
</evidence>
<dbReference type="OrthoDB" id="1691727at2"/>
<dbReference type="SMART" id="SM00418">
    <property type="entry name" value="HTH_ARSR"/>
    <property type="match status" value="1"/>
</dbReference>
<dbReference type="EMBL" id="LIUT01000003">
    <property type="protein sequence ID" value="KOR82665.1"/>
    <property type="molecule type" value="Genomic_DNA"/>
</dbReference>
<gene>
    <name evidence="3" type="ORF">AM231_18665</name>
</gene>
<keyword evidence="1" id="KW-0238">DNA-binding</keyword>
<dbReference type="AlphaFoldDB" id="A0A0M1NKW1"/>
<evidence type="ECO:0000313" key="3">
    <source>
        <dbReference type="EMBL" id="KOR82665.1"/>
    </source>
</evidence>
<name>A0A0M1NKW1_9BACL</name>
<dbReference type="InterPro" id="IPR001845">
    <property type="entry name" value="HTH_ArsR_DNA-bd_dom"/>
</dbReference>
<accession>A0A0M1NKW1</accession>
<evidence type="ECO:0000313" key="4">
    <source>
        <dbReference type="Proteomes" id="UP000036932"/>
    </source>
</evidence>
<dbReference type="Gene3D" id="1.10.10.10">
    <property type="entry name" value="Winged helix-like DNA-binding domain superfamily/Winged helix DNA-binding domain"/>
    <property type="match status" value="1"/>
</dbReference>
<dbReference type="CDD" id="cd00090">
    <property type="entry name" value="HTH_ARSR"/>
    <property type="match status" value="1"/>
</dbReference>
<dbReference type="SUPFAM" id="SSF46785">
    <property type="entry name" value="Winged helix' DNA-binding domain"/>
    <property type="match status" value="1"/>
</dbReference>
<dbReference type="InterPro" id="IPR011991">
    <property type="entry name" value="ArsR-like_HTH"/>
</dbReference>
<feature type="domain" description="HTH arsR-type" evidence="2">
    <location>
        <begin position="11"/>
        <end position="97"/>
    </location>
</feature>
<proteinExistence type="predicted"/>
<sequence length="201" mass="23382">MTGVYKIKTHEQLKAIADPLRTKILMNLVKDAYTGQQLAELLDITRNNIYFHLKELEKHGIIHVVRKEEKNGIVQKYYRAVASRFIPEDHLLPSLDLVETSRQVFMETLDVTRTKIENASVSSFALNSESEHYRKNIAGTYRFHATQENFHAFVEEFKQLMHKHFTMETAEPGSTALSPEEKSYYMSLIAFQDDQEDITIR</sequence>
<dbReference type="PATRIC" id="fig|1705565.3.peg.5684"/>
<comment type="caution">
    <text evidence="3">The sequence shown here is derived from an EMBL/GenBank/DDBJ whole genome shotgun (WGS) entry which is preliminary data.</text>
</comment>
<dbReference type="Pfam" id="PF12840">
    <property type="entry name" value="HTH_20"/>
    <property type="match status" value="1"/>
</dbReference>
<dbReference type="PANTHER" id="PTHR38600:SF2">
    <property type="entry name" value="SLL0088 PROTEIN"/>
    <property type="match status" value="1"/>
</dbReference>
<dbReference type="GO" id="GO:0003677">
    <property type="term" value="F:DNA binding"/>
    <property type="evidence" value="ECO:0007669"/>
    <property type="project" value="UniProtKB-KW"/>
</dbReference>
<keyword evidence="4" id="KW-1185">Reference proteome</keyword>
<organism evidence="3 4">
    <name type="scientific">Paenibacillus solani</name>
    <dbReference type="NCBI Taxonomy" id="1705565"/>
    <lineage>
        <taxon>Bacteria</taxon>
        <taxon>Bacillati</taxon>
        <taxon>Bacillota</taxon>
        <taxon>Bacilli</taxon>
        <taxon>Bacillales</taxon>
        <taxon>Paenibacillaceae</taxon>
        <taxon>Paenibacillus</taxon>
    </lineage>
</organism>
<evidence type="ECO:0000256" key="1">
    <source>
        <dbReference type="ARBA" id="ARBA00023125"/>
    </source>
</evidence>